<dbReference type="EMBL" id="FRCP01000023">
    <property type="protein sequence ID" value="SHM95829.1"/>
    <property type="molecule type" value="Genomic_DNA"/>
</dbReference>
<evidence type="ECO:0000313" key="1">
    <source>
        <dbReference type="EMBL" id="SHM95829.1"/>
    </source>
</evidence>
<proteinExistence type="predicted"/>
<gene>
    <name evidence="1" type="ORF">SAMN02746066_04095</name>
</gene>
<protein>
    <submittedName>
        <fullName evidence="1">Uncharacterized protein</fullName>
    </submittedName>
</protein>
<evidence type="ECO:0000313" key="2">
    <source>
        <dbReference type="Proteomes" id="UP000184038"/>
    </source>
</evidence>
<accession>A0A1M7MYS8</accession>
<dbReference type="AlphaFoldDB" id="A0A1M7MYS8"/>
<dbReference type="STRING" id="1120996.SAMN02746066_04095"/>
<reference evidence="1 2" key="1">
    <citation type="submission" date="2016-11" db="EMBL/GenBank/DDBJ databases">
        <authorList>
            <person name="Jaros S."/>
            <person name="Januszkiewicz K."/>
            <person name="Wedrychowicz H."/>
        </authorList>
    </citation>
    <scope>NUCLEOTIDE SEQUENCE [LARGE SCALE GENOMIC DNA]</scope>
    <source>
        <strain evidence="1 2">DSM 15930</strain>
    </source>
</reference>
<organism evidence="1 2">
    <name type="scientific">Anaerosporobacter mobilis DSM 15930</name>
    <dbReference type="NCBI Taxonomy" id="1120996"/>
    <lineage>
        <taxon>Bacteria</taxon>
        <taxon>Bacillati</taxon>
        <taxon>Bacillota</taxon>
        <taxon>Clostridia</taxon>
        <taxon>Lachnospirales</taxon>
        <taxon>Lachnospiraceae</taxon>
        <taxon>Anaerosporobacter</taxon>
    </lineage>
</organism>
<sequence>MSKQKIFIDGMKRRFPVGTIFKVKEYTVIDFRKRFNGYRYYKILRHYPYCVHMTEVMKKETKNGVGWVEKGRHTNNSPSYVDLYFLLKNGVKVKE</sequence>
<name>A0A1M7MYS8_9FIRM</name>
<keyword evidence="2" id="KW-1185">Reference proteome</keyword>
<dbReference type="Proteomes" id="UP000184038">
    <property type="component" value="Unassembled WGS sequence"/>
</dbReference>